<protein>
    <submittedName>
        <fullName evidence="2">GNAT family N-acetyltransferase</fullName>
    </submittedName>
</protein>
<dbReference type="KEGG" id="amic:Ami3637_06725"/>
<reference evidence="2 3" key="1">
    <citation type="submission" date="2020-01" db="EMBL/GenBank/DDBJ databases">
        <title>Genomic analysis of Aminipila sp. CBA3637.</title>
        <authorList>
            <person name="Kim Y.B."/>
            <person name="Roh S.W."/>
        </authorList>
    </citation>
    <scope>NUCLEOTIDE SEQUENCE [LARGE SCALE GENOMIC DNA]</scope>
    <source>
        <strain evidence="2 3">CBA3637</strain>
    </source>
</reference>
<sequence>MTNNEILEIAMYQSATDLGCCPDDFRLHKNKVVLSGNNPDARKYLTLPFYCNLVSYGNNIVASVDSEIADIVENYINKYPVEHCFEPPNMYRLNEALEKKNMGIGLMSEYFLPDITALREIQCDYEMKILLPGDFANLYTSEWSNALCEKRKQLDVLAVAAYDKNKLIGLAGCSADCQSMWQIGIDVLPEYRRRNIASALTSRLALETIYRGKVPFYCAAWSNIRSVRNAIKSGFKPTWVEMNAQCISSISERNK</sequence>
<dbReference type="SUPFAM" id="SSF55729">
    <property type="entry name" value="Acyl-CoA N-acyltransferases (Nat)"/>
    <property type="match status" value="1"/>
</dbReference>
<dbReference type="Proteomes" id="UP000463883">
    <property type="component" value="Chromosome"/>
</dbReference>
<keyword evidence="2" id="KW-0808">Transferase</keyword>
<dbReference type="PROSITE" id="PS51186">
    <property type="entry name" value="GNAT"/>
    <property type="match status" value="1"/>
</dbReference>
<evidence type="ECO:0000313" key="3">
    <source>
        <dbReference type="Proteomes" id="UP000463883"/>
    </source>
</evidence>
<evidence type="ECO:0000313" key="2">
    <source>
        <dbReference type="EMBL" id="QHI72136.1"/>
    </source>
</evidence>
<name>A0A6P1MKG9_9FIRM</name>
<dbReference type="GO" id="GO:0016747">
    <property type="term" value="F:acyltransferase activity, transferring groups other than amino-acyl groups"/>
    <property type="evidence" value="ECO:0007669"/>
    <property type="project" value="InterPro"/>
</dbReference>
<evidence type="ECO:0000259" key="1">
    <source>
        <dbReference type="PROSITE" id="PS51186"/>
    </source>
</evidence>
<proteinExistence type="predicted"/>
<dbReference type="RefSeq" id="WP_162361906.1">
    <property type="nucleotide sequence ID" value="NZ_CP047591.1"/>
</dbReference>
<keyword evidence="3" id="KW-1185">Reference proteome</keyword>
<dbReference type="InterPro" id="IPR027365">
    <property type="entry name" value="GNAT_acetyltra_YdfB-like"/>
</dbReference>
<accession>A0A6P1MKG9</accession>
<organism evidence="2 3">
    <name type="scientific">Aminipila terrae</name>
    <dbReference type="NCBI Taxonomy" id="2697030"/>
    <lineage>
        <taxon>Bacteria</taxon>
        <taxon>Bacillati</taxon>
        <taxon>Bacillota</taxon>
        <taxon>Clostridia</taxon>
        <taxon>Peptostreptococcales</taxon>
        <taxon>Anaerovoracaceae</taxon>
        <taxon>Aminipila</taxon>
    </lineage>
</organism>
<dbReference type="InterPro" id="IPR000182">
    <property type="entry name" value="GNAT_dom"/>
</dbReference>
<dbReference type="InterPro" id="IPR016181">
    <property type="entry name" value="Acyl_CoA_acyltransferase"/>
</dbReference>
<feature type="domain" description="N-acetyltransferase" evidence="1">
    <location>
        <begin position="116"/>
        <end position="255"/>
    </location>
</feature>
<dbReference type="Gene3D" id="3.40.630.30">
    <property type="match status" value="1"/>
</dbReference>
<dbReference type="Pfam" id="PF12746">
    <property type="entry name" value="GNAT_acetyltran"/>
    <property type="match status" value="1"/>
</dbReference>
<gene>
    <name evidence="2" type="ORF">Ami3637_06725</name>
</gene>
<dbReference type="AlphaFoldDB" id="A0A6P1MKG9"/>
<dbReference type="CDD" id="cd04301">
    <property type="entry name" value="NAT_SF"/>
    <property type="match status" value="1"/>
</dbReference>
<dbReference type="EMBL" id="CP047591">
    <property type="protein sequence ID" value="QHI72136.1"/>
    <property type="molecule type" value="Genomic_DNA"/>
</dbReference>